<feature type="chain" id="PRO_5014368099" description="alkaline phosphatase" evidence="5">
    <location>
        <begin position="20"/>
        <end position="682"/>
    </location>
</feature>
<dbReference type="PANTHER" id="PTHR11596">
    <property type="entry name" value="ALKALINE PHOSPHATASE"/>
    <property type="match status" value="1"/>
</dbReference>
<dbReference type="SUPFAM" id="SSF53649">
    <property type="entry name" value="Alkaline phosphatase-like"/>
    <property type="match status" value="1"/>
</dbReference>
<organism evidence="6 7">
    <name type="scientific">Sphaceloma murrayae</name>
    <dbReference type="NCBI Taxonomy" id="2082308"/>
    <lineage>
        <taxon>Eukaryota</taxon>
        <taxon>Fungi</taxon>
        <taxon>Dikarya</taxon>
        <taxon>Ascomycota</taxon>
        <taxon>Pezizomycotina</taxon>
        <taxon>Dothideomycetes</taxon>
        <taxon>Dothideomycetidae</taxon>
        <taxon>Myriangiales</taxon>
        <taxon>Elsinoaceae</taxon>
        <taxon>Sphaceloma</taxon>
    </lineage>
</organism>
<feature type="active site" description="Phosphoserine intermediate" evidence="2">
    <location>
        <position position="228"/>
    </location>
</feature>
<feature type="binding site" evidence="3">
    <location>
        <position position="289"/>
    </location>
    <ligand>
        <name>Mg(2+)</name>
        <dbReference type="ChEBI" id="CHEBI:18420"/>
    </ligand>
</feature>
<keyword evidence="7" id="KW-1185">Reference proteome</keyword>
<dbReference type="PANTHER" id="PTHR11596:SF72">
    <property type="entry name" value="ALKALINE PHOSPHATASE"/>
    <property type="match status" value="1"/>
</dbReference>
<dbReference type="EC" id="3.1.3.1" evidence="1"/>
<comment type="caution">
    <text evidence="6">The sequence shown here is derived from an EMBL/GenBank/DDBJ whole genome shotgun (WGS) entry which is preliminary data.</text>
</comment>
<feature type="binding site" evidence="3">
    <location>
        <position position="456"/>
    </location>
    <ligand>
        <name>Zn(2+)</name>
        <dbReference type="ChEBI" id="CHEBI:29105"/>
        <label>2</label>
    </ligand>
</feature>
<comment type="cofactor">
    <cofactor evidence="3">
        <name>Mg(2+)</name>
        <dbReference type="ChEBI" id="CHEBI:18420"/>
    </cofactor>
    <text evidence="3">Binds 1 Mg(2+) ion.</text>
</comment>
<keyword evidence="3" id="KW-0862">Zinc</keyword>
<protein>
    <recommendedName>
        <fullName evidence="1">alkaline phosphatase</fullName>
        <ecNumber evidence="1">3.1.3.1</ecNumber>
    </recommendedName>
</protein>
<dbReference type="Proteomes" id="UP000243797">
    <property type="component" value="Unassembled WGS sequence"/>
</dbReference>
<feature type="binding site" evidence="3">
    <location>
        <position position="627"/>
    </location>
    <ligand>
        <name>Zn(2+)</name>
        <dbReference type="ChEBI" id="CHEBI:29105"/>
        <label>2</label>
    </ligand>
</feature>
<gene>
    <name evidence="6" type="ORF">CAC42_5107</name>
</gene>
<dbReference type="EMBL" id="NKHZ01000039">
    <property type="protein sequence ID" value="PNS18568.1"/>
    <property type="molecule type" value="Genomic_DNA"/>
</dbReference>
<dbReference type="CDD" id="cd16012">
    <property type="entry name" value="ALP"/>
    <property type="match status" value="1"/>
</dbReference>
<evidence type="ECO:0000256" key="2">
    <source>
        <dbReference type="PIRSR" id="PIRSR601952-1"/>
    </source>
</evidence>
<dbReference type="GO" id="GO:0046872">
    <property type="term" value="F:metal ion binding"/>
    <property type="evidence" value="ECO:0007669"/>
    <property type="project" value="UniProtKB-KW"/>
</dbReference>
<feature type="binding site" evidence="3">
    <location>
        <position position="460"/>
    </location>
    <ligand>
        <name>Zn(2+)</name>
        <dbReference type="ChEBI" id="CHEBI:29105"/>
        <label>2</label>
    </ligand>
</feature>
<keyword evidence="3" id="KW-0479">Metal-binding</keyword>
<evidence type="ECO:0000256" key="1">
    <source>
        <dbReference type="ARBA" id="ARBA00012647"/>
    </source>
</evidence>
<dbReference type="OrthoDB" id="5818554at2759"/>
<dbReference type="Pfam" id="PF00245">
    <property type="entry name" value="Alk_phosphatase"/>
    <property type="match status" value="1"/>
</dbReference>
<feature type="binding site" evidence="3">
    <location>
        <position position="179"/>
    </location>
    <ligand>
        <name>Mg(2+)</name>
        <dbReference type="ChEBI" id="CHEBI:18420"/>
    </ligand>
</feature>
<feature type="binding site" evidence="3">
    <location>
        <position position="287"/>
    </location>
    <ligand>
        <name>Mg(2+)</name>
        <dbReference type="ChEBI" id="CHEBI:18420"/>
    </ligand>
</feature>
<sequence length="682" mass="75461">MRAFSTLAAAAALTGLTSAQTFQRLGACPQLGCIFPPDQTDFLAGQYFDIRLEVHAPRNGSEAISSPPDPNFRFSVQKIGQERPRPAPAFFNRFGFNLTEPPLERWNFTWYEDLFARDARTPSFVDVTAKAYRRVALYEPGEYQAVLTYYNSSQTVATWYVRDIDEVRRTKNVLLFIGDGMTTNMISAARLIGHKSINGKYQSLMAMDKFPVLGHQMTHSIDSFITDSANSASALYSGHKSSVNALGVYADSSANSFDDPKVETIVELFYRYYKGHVGIVSTAFIADATPAGLTVHTRDRGQYGAVVDSFLNGVQNYSWTEWNGADVIFGGGAEQFYPPSLGGRTYLGKDYYEVYRNASYNIIQNNTQLQTAPNDQRTLGIFSVSNMAKWLDRNVYPANLRNQRNSPDGLRNDAVDQPGLKDMTLKAIDILQTRAQADDDEDAQSWFLMSEAASIDKQMHALDYDRALGELLELDDTIRASIEKLRDIGELENTMIIVTADHGHGFDVFGSADTQYLNQATGDRAKRNAVGVYESSGLSQYQASGNLTYTDGSFFPMNWAPRYSLALGVVANPDHRENYQVKRTGPRRPATNVTGFPSNDYYVDYVDAVTGFIVNGTLPTDQSQGVHSLTDVPVFAMGPCQELFGGVYNNIDIFFGMAECLGLSRRSPSNAPPGNGTAPGHY</sequence>
<evidence type="ECO:0000313" key="7">
    <source>
        <dbReference type="Proteomes" id="UP000243797"/>
    </source>
</evidence>
<dbReference type="GO" id="GO:0004035">
    <property type="term" value="F:alkaline phosphatase activity"/>
    <property type="evidence" value="ECO:0007669"/>
    <property type="project" value="UniProtKB-EC"/>
</dbReference>
<comment type="similarity">
    <text evidence="4">Belongs to the alkaline phosphatase family.</text>
</comment>
<evidence type="ECO:0000313" key="6">
    <source>
        <dbReference type="EMBL" id="PNS18568.1"/>
    </source>
</evidence>
<dbReference type="InParanoid" id="A0A2K1QU27"/>
<accession>A0A2K1QU27</accession>
<feature type="binding site" evidence="3">
    <location>
        <position position="179"/>
    </location>
    <ligand>
        <name>Zn(2+)</name>
        <dbReference type="ChEBI" id="CHEBI:29105"/>
        <label>2</label>
    </ligand>
</feature>
<dbReference type="Gene3D" id="3.40.720.10">
    <property type="entry name" value="Alkaline Phosphatase, subunit A"/>
    <property type="match status" value="1"/>
</dbReference>
<dbReference type="PRINTS" id="PR00113">
    <property type="entry name" value="ALKPHPHTASE"/>
</dbReference>
<proteinExistence type="inferred from homology"/>
<keyword evidence="5" id="KW-0732">Signal</keyword>
<evidence type="ECO:0000256" key="5">
    <source>
        <dbReference type="SAM" id="SignalP"/>
    </source>
</evidence>
<feature type="signal peptide" evidence="5">
    <location>
        <begin position="1"/>
        <end position="19"/>
    </location>
</feature>
<dbReference type="AlphaFoldDB" id="A0A2K1QU27"/>
<feature type="binding site" evidence="3">
    <location>
        <position position="502"/>
    </location>
    <ligand>
        <name>Zn(2+)</name>
        <dbReference type="ChEBI" id="CHEBI:29105"/>
        <label>2</label>
    </ligand>
</feature>
<name>A0A2K1QU27_9PEZI</name>
<evidence type="ECO:0000256" key="3">
    <source>
        <dbReference type="PIRSR" id="PIRSR601952-2"/>
    </source>
</evidence>
<dbReference type="InterPro" id="IPR017850">
    <property type="entry name" value="Alkaline_phosphatase_core_sf"/>
</dbReference>
<dbReference type="SMART" id="SM00098">
    <property type="entry name" value="alkPPc"/>
    <property type="match status" value="1"/>
</dbReference>
<reference evidence="6 7" key="1">
    <citation type="submission" date="2017-06" db="EMBL/GenBank/DDBJ databases">
        <title>Draft genome sequence of a variant of Elsinoe murrayae.</title>
        <authorList>
            <person name="Cheng Q."/>
        </authorList>
    </citation>
    <scope>NUCLEOTIDE SEQUENCE [LARGE SCALE GENOMIC DNA]</scope>
    <source>
        <strain evidence="6 7">CQ-2017a</strain>
    </source>
</reference>
<keyword evidence="3" id="KW-0460">Magnesium</keyword>
<dbReference type="STRING" id="2082308.A0A2K1QU27"/>
<comment type="cofactor">
    <cofactor evidence="3">
        <name>Zn(2+)</name>
        <dbReference type="ChEBI" id="CHEBI:29105"/>
    </cofactor>
    <text evidence="3">Binds 2 Zn(2+) ions.</text>
</comment>
<dbReference type="InterPro" id="IPR001952">
    <property type="entry name" value="Alkaline_phosphatase"/>
</dbReference>
<evidence type="ECO:0000256" key="4">
    <source>
        <dbReference type="RuleBase" id="RU003946"/>
    </source>
</evidence>
<feature type="binding site" evidence="3">
    <location>
        <position position="501"/>
    </location>
    <ligand>
        <name>Zn(2+)</name>
        <dbReference type="ChEBI" id="CHEBI:29105"/>
        <label>2</label>
    </ligand>
</feature>
<feature type="binding site" evidence="3">
    <location>
        <position position="451"/>
    </location>
    <ligand>
        <name>Mg(2+)</name>
        <dbReference type="ChEBI" id="CHEBI:18420"/>
    </ligand>
</feature>